<evidence type="ECO:0000313" key="3">
    <source>
        <dbReference type="Proteomes" id="UP001158576"/>
    </source>
</evidence>
<protein>
    <submittedName>
        <fullName evidence="2">Oidioi.mRNA.OKI2018_I69.chr1.g2115.t1.cds</fullName>
    </submittedName>
</protein>
<feature type="transmembrane region" description="Helical" evidence="1">
    <location>
        <begin position="47"/>
        <end position="70"/>
    </location>
</feature>
<evidence type="ECO:0000313" key="2">
    <source>
        <dbReference type="EMBL" id="CAG5105422.1"/>
    </source>
</evidence>
<sequence length="148" mass="16292">MKPGRKRDLEECSETPLFYTPSTLETTIPTVMTGECDSRRRKNGRGVTVKCSSCCMFLWIVLMIMIGFLIGSIINTVTSPDYEAGEGKPANALLKMDTQVIDGLEKEVEISEIKEEFESPVGRSFEKAGNSIRGAWNGVVNAFGNLFG</sequence>
<keyword evidence="1" id="KW-1133">Transmembrane helix</keyword>
<keyword evidence="3" id="KW-1185">Reference proteome</keyword>
<dbReference type="EMBL" id="OU015566">
    <property type="protein sequence ID" value="CAG5105422.1"/>
    <property type="molecule type" value="Genomic_DNA"/>
</dbReference>
<keyword evidence="1" id="KW-0812">Transmembrane</keyword>
<gene>
    <name evidence="2" type="ORF">OKIOD_LOCUS10880</name>
</gene>
<name>A0ABN7SUA1_OIKDI</name>
<dbReference type="Proteomes" id="UP001158576">
    <property type="component" value="Chromosome 1"/>
</dbReference>
<proteinExistence type="predicted"/>
<evidence type="ECO:0000256" key="1">
    <source>
        <dbReference type="SAM" id="Phobius"/>
    </source>
</evidence>
<reference evidence="2 3" key="1">
    <citation type="submission" date="2021-04" db="EMBL/GenBank/DDBJ databases">
        <authorList>
            <person name="Bliznina A."/>
        </authorList>
    </citation>
    <scope>NUCLEOTIDE SEQUENCE [LARGE SCALE GENOMIC DNA]</scope>
</reference>
<keyword evidence="1" id="KW-0472">Membrane</keyword>
<organism evidence="2 3">
    <name type="scientific">Oikopleura dioica</name>
    <name type="common">Tunicate</name>
    <dbReference type="NCBI Taxonomy" id="34765"/>
    <lineage>
        <taxon>Eukaryota</taxon>
        <taxon>Metazoa</taxon>
        <taxon>Chordata</taxon>
        <taxon>Tunicata</taxon>
        <taxon>Appendicularia</taxon>
        <taxon>Copelata</taxon>
        <taxon>Oikopleuridae</taxon>
        <taxon>Oikopleura</taxon>
    </lineage>
</organism>
<accession>A0ABN7SUA1</accession>